<dbReference type="SUPFAM" id="SSF81330">
    <property type="entry name" value="Gated mechanosensitive channel"/>
    <property type="match status" value="1"/>
</dbReference>
<dbReference type="Gene3D" id="1.10.1200.120">
    <property type="entry name" value="Large-conductance mechanosensitive channel, MscL, domain 1"/>
    <property type="match status" value="1"/>
</dbReference>
<evidence type="ECO:0000256" key="5">
    <source>
        <dbReference type="SAM" id="Phobius"/>
    </source>
</evidence>
<keyword evidence="4 5" id="KW-0472">Membrane</keyword>
<protein>
    <recommendedName>
        <fullName evidence="8">Mechanosensitive ion channel protein MscL</fullName>
    </recommendedName>
</protein>
<evidence type="ECO:0000313" key="6">
    <source>
        <dbReference type="EMBL" id="OGZ78498.1"/>
    </source>
</evidence>
<feature type="transmembrane region" description="Helical" evidence="5">
    <location>
        <begin position="69"/>
        <end position="87"/>
    </location>
</feature>
<dbReference type="PANTHER" id="PTHR30266">
    <property type="entry name" value="MECHANOSENSITIVE CHANNEL MSCL"/>
    <property type="match status" value="1"/>
</dbReference>
<evidence type="ECO:0008006" key="8">
    <source>
        <dbReference type="Google" id="ProtNLM"/>
    </source>
</evidence>
<accession>A0A1G2IWE9</accession>
<dbReference type="InterPro" id="IPR036019">
    <property type="entry name" value="MscL_channel"/>
</dbReference>
<evidence type="ECO:0000256" key="2">
    <source>
        <dbReference type="ARBA" id="ARBA00022692"/>
    </source>
</evidence>
<dbReference type="PANTHER" id="PTHR30266:SF2">
    <property type="entry name" value="LARGE-CONDUCTANCE MECHANOSENSITIVE CHANNEL"/>
    <property type="match status" value="1"/>
</dbReference>
<gene>
    <name evidence="6" type="ORF">A2358_03050</name>
</gene>
<feature type="transmembrane region" description="Helical" evidence="5">
    <location>
        <begin position="30"/>
        <end position="49"/>
    </location>
</feature>
<evidence type="ECO:0000256" key="4">
    <source>
        <dbReference type="ARBA" id="ARBA00023136"/>
    </source>
</evidence>
<evidence type="ECO:0000313" key="7">
    <source>
        <dbReference type="Proteomes" id="UP000178650"/>
    </source>
</evidence>
<comment type="caution">
    <text evidence="6">The sequence shown here is derived from an EMBL/GenBank/DDBJ whole genome shotgun (WGS) entry which is preliminary data.</text>
</comment>
<dbReference type="GO" id="GO:0016020">
    <property type="term" value="C:membrane"/>
    <property type="evidence" value="ECO:0007669"/>
    <property type="project" value="UniProtKB-SubCell"/>
</dbReference>
<dbReference type="Pfam" id="PF01741">
    <property type="entry name" value="MscL"/>
    <property type="match status" value="1"/>
</dbReference>
<dbReference type="GO" id="GO:0008381">
    <property type="term" value="F:mechanosensitive monoatomic ion channel activity"/>
    <property type="evidence" value="ECO:0007669"/>
    <property type="project" value="TreeGrafter"/>
</dbReference>
<dbReference type="STRING" id="1802223.A2358_03050"/>
<evidence type="ECO:0000256" key="1">
    <source>
        <dbReference type="ARBA" id="ARBA00004141"/>
    </source>
</evidence>
<comment type="subcellular location">
    <subcellularLocation>
        <location evidence="1">Membrane</location>
        <topology evidence="1">Multi-pass membrane protein</topology>
    </subcellularLocation>
</comment>
<sequence length="99" mass="10926">MLNDFTEFIRKHDVVSLAIGFMMGGAVQKFIGAIISDVINPLLGIILSIGDLSKASTEIGPIKFMWGDLISNSINFIAIIFVVYFGIKILKLDKLRKPL</sequence>
<dbReference type="AlphaFoldDB" id="A0A1G2IWE9"/>
<proteinExistence type="predicted"/>
<dbReference type="InterPro" id="IPR037673">
    <property type="entry name" value="MSC/AndL"/>
</dbReference>
<dbReference type="EMBL" id="MHPJ01000019">
    <property type="protein sequence ID" value="OGZ78498.1"/>
    <property type="molecule type" value="Genomic_DNA"/>
</dbReference>
<keyword evidence="3 5" id="KW-1133">Transmembrane helix</keyword>
<name>A0A1G2IWE9_9BACT</name>
<dbReference type="Proteomes" id="UP000178650">
    <property type="component" value="Unassembled WGS sequence"/>
</dbReference>
<organism evidence="6 7">
    <name type="scientific">Candidatus Staskawiczbacteria bacterium RIFOXYB1_FULL_37_44</name>
    <dbReference type="NCBI Taxonomy" id="1802223"/>
    <lineage>
        <taxon>Bacteria</taxon>
        <taxon>Candidatus Staskawicziibacteriota</taxon>
    </lineage>
</organism>
<keyword evidence="2 5" id="KW-0812">Transmembrane</keyword>
<reference evidence="6 7" key="1">
    <citation type="journal article" date="2016" name="Nat. Commun.">
        <title>Thousands of microbial genomes shed light on interconnected biogeochemical processes in an aquifer system.</title>
        <authorList>
            <person name="Anantharaman K."/>
            <person name="Brown C.T."/>
            <person name="Hug L.A."/>
            <person name="Sharon I."/>
            <person name="Castelle C.J."/>
            <person name="Probst A.J."/>
            <person name="Thomas B.C."/>
            <person name="Singh A."/>
            <person name="Wilkins M.J."/>
            <person name="Karaoz U."/>
            <person name="Brodie E.L."/>
            <person name="Williams K.H."/>
            <person name="Hubbard S.S."/>
            <person name="Banfield J.F."/>
        </authorList>
    </citation>
    <scope>NUCLEOTIDE SEQUENCE [LARGE SCALE GENOMIC DNA]</scope>
</reference>
<evidence type="ECO:0000256" key="3">
    <source>
        <dbReference type="ARBA" id="ARBA00022989"/>
    </source>
</evidence>